<proteinExistence type="predicted"/>
<reference evidence="1 2" key="1">
    <citation type="submission" date="2018-07" db="EMBL/GenBank/DDBJ databases">
        <title>Genomic Encyclopedia of Type Strains, Phase III (KMG-III): the genomes of soil and plant-associated and newly described type strains.</title>
        <authorList>
            <person name="Whitman W."/>
        </authorList>
    </citation>
    <scope>NUCLEOTIDE SEQUENCE [LARGE SCALE GENOMIC DNA]</scope>
    <source>
        <strain evidence="1 2">CECT 7287</strain>
    </source>
</reference>
<evidence type="ECO:0000313" key="1">
    <source>
        <dbReference type="EMBL" id="RED86224.1"/>
    </source>
</evidence>
<dbReference type="InterPro" id="IPR058600">
    <property type="entry name" value="YhjD-like"/>
</dbReference>
<comment type="caution">
    <text evidence="1">The sequence shown here is derived from an EMBL/GenBank/DDBJ whole genome shotgun (WGS) entry which is preliminary data.</text>
</comment>
<protein>
    <submittedName>
        <fullName evidence="1">Uncharacterized protein</fullName>
    </submittedName>
</protein>
<evidence type="ECO:0000313" key="2">
    <source>
        <dbReference type="Proteomes" id="UP000256977"/>
    </source>
</evidence>
<sequence>MRTVLDRASLESFNVRRELKKRNIKILSDQTQDDIVYNRYLCRGYENTFGMTREVIRAEIGKHLAKVVDSILNPSQE</sequence>
<keyword evidence="2" id="KW-1185">Reference proteome</keyword>
<organism evidence="1 2">
    <name type="scientific">Cohnella phaseoli</name>
    <dbReference type="NCBI Taxonomy" id="456490"/>
    <lineage>
        <taxon>Bacteria</taxon>
        <taxon>Bacillati</taxon>
        <taxon>Bacillota</taxon>
        <taxon>Bacilli</taxon>
        <taxon>Bacillales</taxon>
        <taxon>Paenibacillaceae</taxon>
        <taxon>Cohnella</taxon>
    </lineage>
</organism>
<dbReference type="Pfam" id="PF26325">
    <property type="entry name" value="YhjD"/>
    <property type="match status" value="1"/>
</dbReference>
<name>A0A3D9KJX0_9BACL</name>
<accession>A0A3D9KJX0</accession>
<dbReference type="EMBL" id="QRDZ01000003">
    <property type="protein sequence ID" value="RED86224.1"/>
    <property type="molecule type" value="Genomic_DNA"/>
</dbReference>
<gene>
    <name evidence="1" type="ORF">DFP98_10376</name>
</gene>
<dbReference type="Proteomes" id="UP000256977">
    <property type="component" value="Unassembled WGS sequence"/>
</dbReference>
<dbReference type="AlphaFoldDB" id="A0A3D9KJX0"/>